<accession>A0A2S5KRM1</accession>
<dbReference type="Gene3D" id="2.10.109.10">
    <property type="entry name" value="Umud Fragment, subunit A"/>
    <property type="match status" value="1"/>
</dbReference>
<organism evidence="2 3">
    <name type="scientific">Proteobacteria bacterium 228</name>
    <dbReference type="NCBI Taxonomy" id="2083153"/>
    <lineage>
        <taxon>Bacteria</taxon>
        <taxon>Pseudomonadati</taxon>
        <taxon>Pseudomonadota</taxon>
    </lineage>
</organism>
<dbReference type="Proteomes" id="UP000238196">
    <property type="component" value="Unassembled WGS sequence"/>
</dbReference>
<protein>
    <recommendedName>
        <fullName evidence="1">Peptidase S24/S26A/S26B/S26C domain-containing protein</fullName>
    </recommendedName>
</protein>
<dbReference type="InterPro" id="IPR036286">
    <property type="entry name" value="LexA/Signal_pep-like_sf"/>
</dbReference>
<evidence type="ECO:0000313" key="3">
    <source>
        <dbReference type="Proteomes" id="UP000238196"/>
    </source>
</evidence>
<feature type="domain" description="Peptidase S24/S26A/S26B/S26C" evidence="1">
    <location>
        <begin position="30"/>
        <end position="127"/>
    </location>
</feature>
<dbReference type="Pfam" id="PF00717">
    <property type="entry name" value="Peptidase_S24"/>
    <property type="match status" value="1"/>
</dbReference>
<dbReference type="SUPFAM" id="SSF51306">
    <property type="entry name" value="LexA/Signal peptidase"/>
    <property type="match status" value="1"/>
</dbReference>
<evidence type="ECO:0000259" key="1">
    <source>
        <dbReference type="Pfam" id="PF00717"/>
    </source>
</evidence>
<dbReference type="EMBL" id="PRLP01000035">
    <property type="protein sequence ID" value="PPC77169.1"/>
    <property type="molecule type" value="Genomic_DNA"/>
</dbReference>
<comment type="caution">
    <text evidence="2">The sequence shown here is derived from an EMBL/GenBank/DDBJ whole genome shotgun (WGS) entry which is preliminary data.</text>
</comment>
<gene>
    <name evidence="2" type="ORF">C4K68_12220</name>
</gene>
<name>A0A2S5KRM1_9PROT</name>
<reference evidence="2 3" key="1">
    <citation type="submission" date="2018-02" db="EMBL/GenBank/DDBJ databases">
        <title>novel marine gammaproteobacteria from coastal saline agro ecosystem.</title>
        <authorList>
            <person name="Krishnan R."/>
            <person name="Ramesh Kumar N."/>
        </authorList>
    </citation>
    <scope>NUCLEOTIDE SEQUENCE [LARGE SCALE GENOMIC DNA]</scope>
    <source>
        <strain evidence="2 3">228</strain>
    </source>
</reference>
<proteinExistence type="predicted"/>
<sequence>MRSAGIWSLKPAQLMLPVFSSVGVDEESGEAEQSFDLSDYLERDRHDFVYEAFERCLPSGIDYGDVLILNGRMQAHRGDLVLVQSEDDISLKRLEYEEGRPWLWVDDPEPVGMPVEDGQSFQILGVVTRVIHALK</sequence>
<evidence type="ECO:0000313" key="2">
    <source>
        <dbReference type="EMBL" id="PPC77169.1"/>
    </source>
</evidence>
<dbReference type="InterPro" id="IPR015927">
    <property type="entry name" value="Peptidase_S24_S26A/B/C"/>
</dbReference>
<dbReference type="AlphaFoldDB" id="A0A2S5KRM1"/>